<dbReference type="InterPro" id="IPR022742">
    <property type="entry name" value="Hydrolase_4"/>
</dbReference>
<dbReference type="EMBL" id="JACHHZ010000001">
    <property type="protein sequence ID" value="MBB6092287.1"/>
    <property type="molecule type" value="Genomic_DNA"/>
</dbReference>
<evidence type="ECO:0000259" key="2">
    <source>
        <dbReference type="Pfam" id="PF12146"/>
    </source>
</evidence>
<reference evidence="3 4" key="1">
    <citation type="submission" date="2020-08" db="EMBL/GenBank/DDBJ databases">
        <title>Genomic Encyclopedia of Type Strains, Phase IV (KMG-IV): sequencing the most valuable type-strain genomes for metagenomic binning, comparative biology and taxonomic classification.</title>
        <authorList>
            <person name="Goeker M."/>
        </authorList>
    </citation>
    <scope>NUCLEOTIDE SEQUENCE [LARGE SCALE GENOMIC DNA]</scope>
    <source>
        <strain evidence="3 4">DSM 26723</strain>
    </source>
</reference>
<dbReference type="PANTHER" id="PTHR43265">
    <property type="entry name" value="ESTERASE ESTD"/>
    <property type="match status" value="1"/>
</dbReference>
<evidence type="ECO:0000313" key="4">
    <source>
        <dbReference type="Proteomes" id="UP000588068"/>
    </source>
</evidence>
<organism evidence="3 4">
    <name type="scientific">Povalibacter uvarum</name>
    <dbReference type="NCBI Taxonomy" id="732238"/>
    <lineage>
        <taxon>Bacteria</taxon>
        <taxon>Pseudomonadati</taxon>
        <taxon>Pseudomonadota</taxon>
        <taxon>Gammaproteobacteria</taxon>
        <taxon>Steroidobacterales</taxon>
        <taxon>Steroidobacteraceae</taxon>
        <taxon>Povalibacter</taxon>
    </lineage>
</organism>
<proteinExistence type="predicted"/>
<dbReference type="InterPro" id="IPR029058">
    <property type="entry name" value="AB_hydrolase_fold"/>
</dbReference>
<keyword evidence="1" id="KW-0732">Signal</keyword>
<dbReference type="Proteomes" id="UP000588068">
    <property type="component" value="Unassembled WGS sequence"/>
</dbReference>
<keyword evidence="4" id="KW-1185">Reference proteome</keyword>
<protein>
    <recommendedName>
        <fullName evidence="2">Serine aminopeptidase S33 domain-containing protein</fullName>
    </recommendedName>
</protein>
<gene>
    <name evidence="3" type="ORF">HNQ60_001133</name>
</gene>
<dbReference type="Gene3D" id="3.40.50.1820">
    <property type="entry name" value="alpha/beta hydrolase"/>
    <property type="match status" value="1"/>
</dbReference>
<evidence type="ECO:0000256" key="1">
    <source>
        <dbReference type="SAM" id="SignalP"/>
    </source>
</evidence>
<feature type="signal peptide" evidence="1">
    <location>
        <begin position="1"/>
        <end position="18"/>
    </location>
</feature>
<dbReference type="AlphaFoldDB" id="A0A841HH73"/>
<dbReference type="PANTHER" id="PTHR43265:SF1">
    <property type="entry name" value="ESTERASE ESTD"/>
    <property type="match status" value="1"/>
</dbReference>
<comment type="caution">
    <text evidence="3">The sequence shown here is derived from an EMBL/GenBank/DDBJ whole genome shotgun (WGS) entry which is preliminary data.</text>
</comment>
<sequence>MRTVVLLLATGIAFPIHASEVAPGARCQSGAYELADGARFVIQPSNEQNLRYRFLDGTSGKLYPVAGGYESGEGWSVREPVTLRVRCDGEKVRFQRHDAPALTGKKIALPTTPVTFKSGDANLYGELVAPLRKKPRAVVVLQYGSGRDSAVTDNFVQHLLPLEDIAVFVFDKAGTGRSTGQFSMHIGMLADDLAAAVNAVRAQPGMKGVPVGVMGESQGGWVAPVAATKAPVDFVVVSYGLAVPMSGEDQEEMAQSLKGKGYGADVLAKGEEIHRATTRVMVSRFTEGFDELERLKAAYGKEPWFKDIGGDYSSALMATPREEMGKWKEYFDHPYDIEYDTLPAIASIKVPQLWILAGDDTEAPIDGTLARLRELQASGVPLEINVFPNADHGMIAVKNGPGGLQPIGRTAEGYFELLGSWIGKRTVAVSNAAVIRP</sequence>
<dbReference type="RefSeq" id="WP_184330022.1">
    <property type="nucleotide sequence ID" value="NZ_JACHHZ010000001.1"/>
</dbReference>
<dbReference type="InterPro" id="IPR053145">
    <property type="entry name" value="AB_hydrolase_Est10"/>
</dbReference>
<dbReference type="Pfam" id="PF12146">
    <property type="entry name" value="Hydrolase_4"/>
    <property type="match status" value="1"/>
</dbReference>
<dbReference type="GO" id="GO:0052689">
    <property type="term" value="F:carboxylic ester hydrolase activity"/>
    <property type="evidence" value="ECO:0007669"/>
    <property type="project" value="TreeGrafter"/>
</dbReference>
<name>A0A841HH73_9GAMM</name>
<feature type="domain" description="Serine aminopeptidase S33" evidence="2">
    <location>
        <begin position="134"/>
        <end position="234"/>
    </location>
</feature>
<dbReference type="SUPFAM" id="SSF53474">
    <property type="entry name" value="alpha/beta-Hydrolases"/>
    <property type="match status" value="1"/>
</dbReference>
<accession>A0A841HH73</accession>
<feature type="chain" id="PRO_5032816083" description="Serine aminopeptidase S33 domain-containing protein" evidence="1">
    <location>
        <begin position="19"/>
        <end position="437"/>
    </location>
</feature>
<evidence type="ECO:0000313" key="3">
    <source>
        <dbReference type="EMBL" id="MBB6092287.1"/>
    </source>
</evidence>